<dbReference type="EMBL" id="LQBP01000005">
    <property type="protein sequence ID" value="KUJ79013.1"/>
    <property type="molecule type" value="Genomic_DNA"/>
</dbReference>
<organism evidence="2 3">
    <name type="scientific">Ruegeria profundi</name>
    <dbReference type="NCBI Taxonomy" id="1685378"/>
    <lineage>
        <taxon>Bacteria</taxon>
        <taxon>Pseudomonadati</taxon>
        <taxon>Pseudomonadota</taxon>
        <taxon>Alphaproteobacteria</taxon>
        <taxon>Rhodobacterales</taxon>
        <taxon>Roseobacteraceae</taxon>
        <taxon>Ruegeria</taxon>
    </lineage>
</organism>
<dbReference type="InterPro" id="IPR037523">
    <property type="entry name" value="VOC_core"/>
</dbReference>
<dbReference type="Gene3D" id="3.10.180.10">
    <property type="entry name" value="2,3-Dihydroxybiphenyl 1,2-Dioxygenase, domain 1"/>
    <property type="match status" value="1"/>
</dbReference>
<comment type="caution">
    <text evidence="2">The sequence shown here is derived from an EMBL/GenBank/DDBJ whole genome shotgun (WGS) entry which is preliminary data.</text>
</comment>
<dbReference type="CDD" id="cd06587">
    <property type="entry name" value="VOC"/>
    <property type="match status" value="1"/>
</dbReference>
<evidence type="ECO:0000259" key="1">
    <source>
        <dbReference type="PROSITE" id="PS51819"/>
    </source>
</evidence>
<dbReference type="RefSeq" id="WP_068337034.1">
    <property type="nucleotide sequence ID" value="NZ_LQBP01000005.1"/>
</dbReference>
<dbReference type="OrthoDB" id="4725692at2"/>
<evidence type="ECO:0000313" key="3">
    <source>
        <dbReference type="Proteomes" id="UP000053690"/>
    </source>
</evidence>
<dbReference type="Pfam" id="PF00903">
    <property type="entry name" value="Glyoxalase"/>
    <property type="match status" value="1"/>
</dbReference>
<gene>
    <name evidence="2" type="ORF">AVO44_11560</name>
</gene>
<proteinExistence type="predicted"/>
<name>A0A0X3TTD7_9RHOB</name>
<reference evidence="3" key="1">
    <citation type="submission" date="2015-12" db="EMBL/GenBank/DDBJ databases">
        <authorList>
            <person name="Zhang G."/>
            <person name="Stingl U."/>
        </authorList>
    </citation>
    <scope>NUCLEOTIDE SEQUENCE [LARGE SCALE GENOMIC DNA]</scope>
    <source>
        <strain evidence="3">ZGT108</strain>
    </source>
</reference>
<dbReference type="PANTHER" id="PTHR10374">
    <property type="entry name" value="LACTOYLGLUTATHIONE LYASE GLYOXALASE I"/>
    <property type="match status" value="1"/>
</dbReference>
<dbReference type="InterPro" id="IPR029068">
    <property type="entry name" value="Glyas_Bleomycin-R_OHBP_Dase"/>
</dbReference>
<dbReference type="STRING" id="1685378.AVO44_11560"/>
<dbReference type="AlphaFoldDB" id="A0A0X3TTD7"/>
<dbReference type="Proteomes" id="UP000053690">
    <property type="component" value="Unassembled WGS sequence"/>
</dbReference>
<evidence type="ECO:0000313" key="2">
    <source>
        <dbReference type="EMBL" id="KUJ79013.1"/>
    </source>
</evidence>
<protein>
    <submittedName>
        <fullName evidence="2">Glyoxalase</fullName>
    </submittedName>
</protein>
<accession>A0A0X3TTD7</accession>
<keyword evidence="3" id="KW-1185">Reference proteome</keyword>
<sequence>MRLSALLLRVANPERLAGFYADALGMTAQAQGPNHRVGYAGQDADLLLMPGGGGYTHDGGQRYWKIGITVPDVDLAVSRLRQKGVEVSEPKQFLDIGYMCHLKDPEGFVIELLQHDFQANRPLNAANPAAPFAKACIGQITLRTGNIAAEDAFCRAQGMRLLSIQDVAQLGFDLHFYAFTDETPPDPDIWSVANREWLWKRPYTVLEFQHLSGAQFAPAPDYRGLEVQGLAVSVRDAFGDPVRPG</sequence>
<dbReference type="InterPro" id="IPR004360">
    <property type="entry name" value="Glyas_Fos-R_dOase_dom"/>
</dbReference>
<dbReference type="SUPFAM" id="SSF54593">
    <property type="entry name" value="Glyoxalase/Bleomycin resistance protein/Dihydroxybiphenyl dioxygenase"/>
    <property type="match status" value="1"/>
</dbReference>
<dbReference type="PROSITE" id="PS51819">
    <property type="entry name" value="VOC"/>
    <property type="match status" value="1"/>
</dbReference>
<dbReference type="PANTHER" id="PTHR10374:SF30">
    <property type="entry name" value="LACTOYLGLUTATHIONE LYASE"/>
    <property type="match status" value="1"/>
</dbReference>
<feature type="domain" description="VOC" evidence="1">
    <location>
        <begin position="2"/>
        <end position="115"/>
    </location>
</feature>